<reference evidence="2" key="5">
    <citation type="journal article" date="2021" name="G3 (Bethesda)">
        <title>Aegilops tauschii genome assembly Aet v5.0 features greater sequence contiguity and improved annotation.</title>
        <authorList>
            <person name="Wang L."/>
            <person name="Zhu T."/>
            <person name="Rodriguez J.C."/>
            <person name="Deal K.R."/>
            <person name="Dubcovsky J."/>
            <person name="McGuire P.E."/>
            <person name="Lux T."/>
            <person name="Spannagl M."/>
            <person name="Mayer K.F.X."/>
            <person name="Baldrich P."/>
            <person name="Meyers B.C."/>
            <person name="Huo N."/>
            <person name="Gu Y.Q."/>
            <person name="Zhou H."/>
            <person name="Devos K.M."/>
            <person name="Bennetzen J.L."/>
            <person name="Unver T."/>
            <person name="Budak H."/>
            <person name="Gulick P.J."/>
            <person name="Galiba G."/>
            <person name="Kalapos B."/>
            <person name="Nelson D.R."/>
            <person name="Li P."/>
            <person name="You F.M."/>
            <person name="Luo M.C."/>
            <person name="Dvorak J."/>
        </authorList>
    </citation>
    <scope>NUCLEOTIDE SEQUENCE [LARGE SCALE GENOMIC DNA]</scope>
    <source>
        <strain evidence="2">cv. AL8/78</strain>
    </source>
</reference>
<name>A0A453IF99_AEGTS</name>
<reference evidence="2" key="4">
    <citation type="submission" date="2019-03" db="UniProtKB">
        <authorList>
            <consortium name="EnsemblPlants"/>
        </authorList>
    </citation>
    <scope>IDENTIFICATION</scope>
</reference>
<feature type="domain" description="Reverse transcriptase zinc-binding" evidence="1">
    <location>
        <begin position="1"/>
        <end position="45"/>
    </location>
</feature>
<dbReference type="InterPro" id="IPR026960">
    <property type="entry name" value="RVT-Znf"/>
</dbReference>
<accession>A0A453IF99</accession>
<organism evidence="2 3">
    <name type="scientific">Aegilops tauschii subsp. strangulata</name>
    <name type="common">Goatgrass</name>
    <dbReference type="NCBI Taxonomy" id="200361"/>
    <lineage>
        <taxon>Eukaryota</taxon>
        <taxon>Viridiplantae</taxon>
        <taxon>Streptophyta</taxon>
        <taxon>Embryophyta</taxon>
        <taxon>Tracheophyta</taxon>
        <taxon>Spermatophyta</taxon>
        <taxon>Magnoliopsida</taxon>
        <taxon>Liliopsida</taxon>
        <taxon>Poales</taxon>
        <taxon>Poaceae</taxon>
        <taxon>BOP clade</taxon>
        <taxon>Pooideae</taxon>
        <taxon>Triticodae</taxon>
        <taxon>Triticeae</taxon>
        <taxon>Triticinae</taxon>
        <taxon>Aegilops</taxon>
    </lineage>
</organism>
<dbReference type="Proteomes" id="UP000015105">
    <property type="component" value="Chromosome 4D"/>
</dbReference>
<evidence type="ECO:0000313" key="3">
    <source>
        <dbReference type="Proteomes" id="UP000015105"/>
    </source>
</evidence>
<sequence length="83" mass="9887">QDRCWTAERLARHVLQHHPRCLLCDQEPETIQHLLLECPFARQAWHEALAWLRIPAPIPNREPSLMDWWKHARQNTPPSLTKP</sequence>
<reference evidence="3" key="2">
    <citation type="journal article" date="2017" name="Nat. Plants">
        <title>The Aegilops tauschii genome reveals multiple impacts of transposons.</title>
        <authorList>
            <person name="Zhao G."/>
            <person name="Zou C."/>
            <person name="Li K."/>
            <person name="Wang K."/>
            <person name="Li T."/>
            <person name="Gao L."/>
            <person name="Zhang X."/>
            <person name="Wang H."/>
            <person name="Yang Z."/>
            <person name="Liu X."/>
            <person name="Jiang W."/>
            <person name="Mao L."/>
            <person name="Kong X."/>
            <person name="Jiao Y."/>
            <person name="Jia J."/>
        </authorList>
    </citation>
    <scope>NUCLEOTIDE SEQUENCE [LARGE SCALE GENOMIC DNA]</scope>
    <source>
        <strain evidence="3">cv. AL8/78</strain>
    </source>
</reference>
<dbReference type="Pfam" id="PF13966">
    <property type="entry name" value="zf-RVT"/>
    <property type="match status" value="1"/>
</dbReference>
<proteinExistence type="predicted"/>
<reference evidence="3" key="1">
    <citation type="journal article" date="2014" name="Science">
        <title>Ancient hybridizations among the ancestral genomes of bread wheat.</title>
        <authorList>
            <consortium name="International Wheat Genome Sequencing Consortium,"/>
            <person name="Marcussen T."/>
            <person name="Sandve S.R."/>
            <person name="Heier L."/>
            <person name="Spannagl M."/>
            <person name="Pfeifer M."/>
            <person name="Jakobsen K.S."/>
            <person name="Wulff B.B."/>
            <person name="Steuernagel B."/>
            <person name="Mayer K.F."/>
            <person name="Olsen O.A."/>
        </authorList>
    </citation>
    <scope>NUCLEOTIDE SEQUENCE [LARGE SCALE GENOMIC DNA]</scope>
    <source>
        <strain evidence="3">cv. AL8/78</strain>
    </source>
</reference>
<keyword evidence="3" id="KW-1185">Reference proteome</keyword>
<evidence type="ECO:0000313" key="2">
    <source>
        <dbReference type="EnsemblPlants" id="AET4Gv20544100.5"/>
    </source>
</evidence>
<reference evidence="2" key="3">
    <citation type="journal article" date="2017" name="Nature">
        <title>Genome sequence of the progenitor of the wheat D genome Aegilops tauschii.</title>
        <authorList>
            <person name="Luo M.C."/>
            <person name="Gu Y.Q."/>
            <person name="Puiu D."/>
            <person name="Wang H."/>
            <person name="Twardziok S.O."/>
            <person name="Deal K.R."/>
            <person name="Huo N."/>
            <person name="Zhu T."/>
            <person name="Wang L."/>
            <person name="Wang Y."/>
            <person name="McGuire P.E."/>
            <person name="Liu S."/>
            <person name="Long H."/>
            <person name="Ramasamy R.K."/>
            <person name="Rodriguez J.C."/>
            <person name="Van S.L."/>
            <person name="Yuan L."/>
            <person name="Wang Z."/>
            <person name="Xia Z."/>
            <person name="Xiao L."/>
            <person name="Anderson O.D."/>
            <person name="Ouyang S."/>
            <person name="Liang Y."/>
            <person name="Zimin A.V."/>
            <person name="Pertea G."/>
            <person name="Qi P."/>
            <person name="Bennetzen J.L."/>
            <person name="Dai X."/>
            <person name="Dawson M.W."/>
            <person name="Muller H.G."/>
            <person name="Kugler K."/>
            <person name="Rivarola-Duarte L."/>
            <person name="Spannagl M."/>
            <person name="Mayer K.F.X."/>
            <person name="Lu F.H."/>
            <person name="Bevan M.W."/>
            <person name="Leroy P."/>
            <person name="Li P."/>
            <person name="You F.M."/>
            <person name="Sun Q."/>
            <person name="Liu Z."/>
            <person name="Lyons E."/>
            <person name="Wicker T."/>
            <person name="Salzberg S.L."/>
            <person name="Devos K.M."/>
            <person name="Dvorak J."/>
        </authorList>
    </citation>
    <scope>NUCLEOTIDE SEQUENCE [LARGE SCALE GENOMIC DNA]</scope>
    <source>
        <strain evidence="2">cv. AL8/78</strain>
    </source>
</reference>
<dbReference type="AlphaFoldDB" id="A0A453IF99"/>
<dbReference type="Gramene" id="AET4Gv20544100.5">
    <property type="protein sequence ID" value="AET4Gv20544100.5"/>
    <property type="gene ID" value="AET4Gv20544100"/>
</dbReference>
<evidence type="ECO:0000259" key="1">
    <source>
        <dbReference type="Pfam" id="PF13966"/>
    </source>
</evidence>
<dbReference type="EnsemblPlants" id="AET4Gv20544100.5">
    <property type="protein sequence ID" value="AET4Gv20544100.5"/>
    <property type="gene ID" value="AET4Gv20544100"/>
</dbReference>
<protein>
    <recommendedName>
        <fullName evidence="1">Reverse transcriptase zinc-binding domain-containing protein</fullName>
    </recommendedName>
</protein>